<comment type="caution">
    <text evidence="1">The sequence shown here is derived from an EMBL/GenBank/DDBJ whole genome shotgun (WGS) entry which is preliminary data.</text>
</comment>
<proteinExistence type="predicted"/>
<organism evidence="1 2">
    <name type="scientific">Fusarium circinatum</name>
    <name type="common">Pitch canker fungus</name>
    <name type="synonym">Gibberella circinata</name>
    <dbReference type="NCBI Taxonomy" id="48490"/>
    <lineage>
        <taxon>Eukaryota</taxon>
        <taxon>Fungi</taxon>
        <taxon>Dikarya</taxon>
        <taxon>Ascomycota</taxon>
        <taxon>Pezizomycotina</taxon>
        <taxon>Sordariomycetes</taxon>
        <taxon>Hypocreomycetidae</taxon>
        <taxon>Hypocreales</taxon>
        <taxon>Nectriaceae</taxon>
        <taxon>Fusarium</taxon>
        <taxon>Fusarium fujikuroi species complex</taxon>
    </lineage>
</organism>
<dbReference type="Proteomes" id="UP000572754">
    <property type="component" value="Unassembled WGS sequence"/>
</dbReference>
<sequence>MPNKFEVDPLATKAYTFAHGETLFTHMKMIHNQLSFFGIRYEGFVVSPRKALASNDWSRYEKLVDHHGVKNLSTSGACTVLAIRASTALEKDHPSKYDFKMYNVGRHRICRCLKTFVVIDSTSRNGAEIVPPGKEWPYGNNTFVWNANGHIKKTTAKGEPKKWISFEEGLATCLWEIAETVDLITLFRLTNEYGKRWTEALLWWVIDDDSHHSFAAKYLVLERKRGDENPQRVKAVEALVDSDDKLNSPKRRELWEADDCRLIHEHIWKALVKKYGFPVLKQGKKPDSYKGH</sequence>
<reference evidence="2" key="1">
    <citation type="journal article" date="2020" name="BMC Genomics">
        <title>Correction to: Identification and distribution of gene clusters required for synthesis of sphingolipid metabolism inhibitors in diverse species of the filamentous fungus Fusarium.</title>
        <authorList>
            <person name="Kim H.S."/>
            <person name="Lohmar J.M."/>
            <person name="Busman M."/>
            <person name="Brown D.W."/>
            <person name="Naumann T.A."/>
            <person name="Divon H.H."/>
            <person name="Lysoe E."/>
            <person name="Uhlig S."/>
            <person name="Proctor R.H."/>
        </authorList>
    </citation>
    <scope>NUCLEOTIDE SEQUENCE [LARGE SCALE GENOMIC DNA]</scope>
    <source>
        <strain evidence="2">NRRL 25331</strain>
    </source>
</reference>
<gene>
    <name evidence="1" type="ORF">FCIRC_12955</name>
</gene>
<dbReference type="EMBL" id="JAAQPE010000598">
    <property type="protein sequence ID" value="KAF5658243.1"/>
    <property type="molecule type" value="Genomic_DNA"/>
</dbReference>
<accession>A0A8H5SV94</accession>
<reference evidence="1 2" key="2">
    <citation type="submission" date="2020-05" db="EMBL/GenBank/DDBJ databases">
        <title>Identification and distribution of gene clusters putatively required for synthesis of sphingolipid metabolism inhibitors in phylogenetically diverse species of the filamentous fungus Fusarium.</title>
        <authorList>
            <person name="Kim H.-S."/>
            <person name="Busman M."/>
            <person name="Brown D.W."/>
            <person name="Divon H."/>
            <person name="Uhlig S."/>
            <person name="Proctor R.H."/>
        </authorList>
    </citation>
    <scope>NUCLEOTIDE SEQUENCE [LARGE SCALE GENOMIC DNA]</scope>
    <source>
        <strain evidence="1 2">NRRL 25331</strain>
    </source>
</reference>
<evidence type="ECO:0000313" key="2">
    <source>
        <dbReference type="Proteomes" id="UP000572754"/>
    </source>
</evidence>
<dbReference type="AlphaFoldDB" id="A0A8H5SV94"/>
<name>A0A8H5SV94_FUSCI</name>
<protein>
    <submittedName>
        <fullName evidence="1">Uncharacterized protein</fullName>
    </submittedName>
</protein>
<keyword evidence="2" id="KW-1185">Reference proteome</keyword>
<evidence type="ECO:0000313" key="1">
    <source>
        <dbReference type="EMBL" id="KAF5658243.1"/>
    </source>
</evidence>